<dbReference type="Proteomes" id="UP000606974">
    <property type="component" value="Unassembled WGS sequence"/>
</dbReference>
<dbReference type="AlphaFoldDB" id="A0A8H7APQ7"/>
<organism evidence="1 2">
    <name type="scientific">Endocarpon pusillum</name>
    <dbReference type="NCBI Taxonomy" id="364733"/>
    <lineage>
        <taxon>Eukaryota</taxon>
        <taxon>Fungi</taxon>
        <taxon>Dikarya</taxon>
        <taxon>Ascomycota</taxon>
        <taxon>Pezizomycotina</taxon>
        <taxon>Eurotiomycetes</taxon>
        <taxon>Chaetothyriomycetidae</taxon>
        <taxon>Verrucariales</taxon>
        <taxon>Verrucariaceae</taxon>
        <taxon>Endocarpon</taxon>
    </lineage>
</organism>
<sequence length="240" mass="25727">MGGRSRQNCLHTIGQTDFPTSDHRLSRVFYSIDAEYNVQEAGRPSCSRYVSTHPAPSLPESALPPTSLTLRHVFLGKGTQNYTCANTSSTPVAAGALATLYDISCQVTDPKSRTKFDQKLIPDFLKNFSKPVQDLLPSKAPGASVGVHYFRDGSTPMFVLNDGHFVAAGKVGGCAAPSCATGNENGAAVDWLKLARKQGEVYGGIEEVYRVQTAGGRAPAACSKPGPLTVEYVAEYWMYG</sequence>
<reference evidence="1" key="1">
    <citation type="submission" date="2020-02" db="EMBL/GenBank/DDBJ databases">
        <authorList>
            <person name="Palmer J.M."/>
        </authorList>
    </citation>
    <scope>NUCLEOTIDE SEQUENCE</scope>
    <source>
        <strain evidence="1">EPUS1.4</strain>
        <tissue evidence="1">Thallus</tissue>
    </source>
</reference>
<dbReference type="Pfam" id="PF11937">
    <property type="entry name" value="DUF3455"/>
    <property type="match status" value="1"/>
</dbReference>
<comment type="caution">
    <text evidence="1">The sequence shown here is derived from an EMBL/GenBank/DDBJ whole genome shotgun (WGS) entry which is preliminary data.</text>
</comment>
<evidence type="ECO:0000313" key="1">
    <source>
        <dbReference type="EMBL" id="KAF7510742.1"/>
    </source>
</evidence>
<dbReference type="InterPro" id="IPR021851">
    <property type="entry name" value="DUF3455"/>
</dbReference>
<name>A0A8H7APQ7_9EURO</name>
<proteinExistence type="predicted"/>
<dbReference type="EMBL" id="JAACFV010000027">
    <property type="protein sequence ID" value="KAF7510742.1"/>
    <property type="molecule type" value="Genomic_DNA"/>
</dbReference>
<gene>
    <name evidence="1" type="ORF">GJ744_006108</name>
</gene>
<accession>A0A8H7APQ7</accession>
<evidence type="ECO:0008006" key="3">
    <source>
        <dbReference type="Google" id="ProtNLM"/>
    </source>
</evidence>
<dbReference type="PANTHER" id="PTHR35567:SF1">
    <property type="entry name" value="CONSERVED FUNGAL PROTEIN (AFU_ORTHOLOGUE AFUA_1G14230)"/>
    <property type="match status" value="1"/>
</dbReference>
<dbReference type="PANTHER" id="PTHR35567">
    <property type="entry name" value="MALATE DEHYDROGENASE (AFU_ORTHOLOGUE AFUA_2G13800)"/>
    <property type="match status" value="1"/>
</dbReference>
<keyword evidence="2" id="KW-1185">Reference proteome</keyword>
<evidence type="ECO:0000313" key="2">
    <source>
        <dbReference type="Proteomes" id="UP000606974"/>
    </source>
</evidence>
<protein>
    <recommendedName>
        <fullName evidence="3">Malate dehydrogenase</fullName>
    </recommendedName>
</protein>
<dbReference type="OrthoDB" id="1859733at2759"/>